<evidence type="ECO:0000256" key="1">
    <source>
        <dbReference type="SAM" id="MobiDB-lite"/>
    </source>
</evidence>
<feature type="region of interest" description="Disordered" evidence="1">
    <location>
        <begin position="74"/>
        <end position="93"/>
    </location>
</feature>
<organism evidence="3">
    <name type="scientific">Thermogemmatispora argillosa</name>
    <dbReference type="NCBI Taxonomy" id="2045280"/>
    <lineage>
        <taxon>Bacteria</taxon>
        <taxon>Bacillati</taxon>
        <taxon>Chloroflexota</taxon>
        <taxon>Ktedonobacteria</taxon>
        <taxon>Thermogemmatisporales</taxon>
        <taxon>Thermogemmatisporaceae</taxon>
        <taxon>Thermogemmatispora</taxon>
    </lineage>
</organism>
<dbReference type="InterPro" id="IPR010093">
    <property type="entry name" value="SinI_DNA-bd"/>
</dbReference>
<sequence>MAMPVMQDDDVLLTFKEAMNYLRVSRSTLYRLMWSGQLTGHKVGSTWRFYRGDLRACVGRETPTPVAKLQAKLQSRLSTQNNQNQNATTAHNS</sequence>
<feature type="compositionally biased region" description="Low complexity" evidence="1">
    <location>
        <begin position="79"/>
        <end position="93"/>
    </location>
</feature>
<accession>A0A455T405</accession>
<dbReference type="AlphaFoldDB" id="A0A455T405"/>
<dbReference type="GO" id="GO:0003677">
    <property type="term" value="F:DNA binding"/>
    <property type="evidence" value="ECO:0007669"/>
    <property type="project" value="InterPro"/>
</dbReference>
<evidence type="ECO:0000313" key="3">
    <source>
        <dbReference type="EMBL" id="BBH94550.1"/>
    </source>
</evidence>
<dbReference type="Pfam" id="PF12728">
    <property type="entry name" value="HTH_17"/>
    <property type="match status" value="1"/>
</dbReference>
<evidence type="ECO:0000259" key="2">
    <source>
        <dbReference type="Pfam" id="PF12728"/>
    </source>
</evidence>
<gene>
    <name evidence="3" type="ORF">KTA_27490</name>
</gene>
<feature type="domain" description="Helix-turn-helix" evidence="2">
    <location>
        <begin position="12"/>
        <end position="56"/>
    </location>
</feature>
<reference evidence="3" key="1">
    <citation type="submission" date="2018-12" db="EMBL/GenBank/DDBJ databases">
        <title>Novel natural products biosynthetic potential of the class Ktedonobacteria.</title>
        <authorList>
            <person name="Zheng Y."/>
            <person name="Saitou A."/>
            <person name="Wang C.M."/>
            <person name="Toyoda A."/>
            <person name="Minakuchi Y."/>
            <person name="Sekiguchi Y."/>
            <person name="Ueda K."/>
            <person name="Takano H."/>
            <person name="Sakai Y."/>
            <person name="Yokota A."/>
            <person name="Yabe S."/>
        </authorList>
    </citation>
    <scope>NUCLEOTIDE SEQUENCE</scope>
    <source>
        <strain evidence="3">A3-2</strain>
    </source>
</reference>
<dbReference type="NCBIfam" id="TIGR01764">
    <property type="entry name" value="excise"/>
    <property type="match status" value="1"/>
</dbReference>
<dbReference type="EMBL" id="AP019377">
    <property type="protein sequence ID" value="BBH94550.1"/>
    <property type="molecule type" value="Genomic_DNA"/>
</dbReference>
<name>A0A455T405_9CHLR</name>
<proteinExistence type="predicted"/>
<dbReference type="InterPro" id="IPR041657">
    <property type="entry name" value="HTH_17"/>
</dbReference>
<protein>
    <recommendedName>
        <fullName evidence="2">Helix-turn-helix domain-containing protein</fullName>
    </recommendedName>
</protein>